<feature type="compositionally biased region" description="Polar residues" evidence="1">
    <location>
        <begin position="214"/>
        <end position="228"/>
    </location>
</feature>
<feature type="compositionally biased region" description="Basic and acidic residues" evidence="1">
    <location>
        <begin position="195"/>
        <end position="205"/>
    </location>
</feature>
<feature type="compositionally biased region" description="Polar residues" evidence="1">
    <location>
        <begin position="295"/>
        <end position="316"/>
    </location>
</feature>
<feature type="compositionally biased region" description="Basic and acidic residues" evidence="1">
    <location>
        <begin position="46"/>
        <end position="61"/>
    </location>
</feature>
<feature type="region of interest" description="Disordered" evidence="1">
    <location>
        <begin position="1"/>
        <end position="240"/>
    </location>
</feature>
<organism evidence="2">
    <name type="scientific">Graphocephala atropunctata</name>
    <dbReference type="NCBI Taxonomy" id="36148"/>
    <lineage>
        <taxon>Eukaryota</taxon>
        <taxon>Metazoa</taxon>
        <taxon>Ecdysozoa</taxon>
        <taxon>Arthropoda</taxon>
        <taxon>Hexapoda</taxon>
        <taxon>Insecta</taxon>
        <taxon>Pterygota</taxon>
        <taxon>Neoptera</taxon>
        <taxon>Paraneoptera</taxon>
        <taxon>Hemiptera</taxon>
        <taxon>Auchenorrhyncha</taxon>
        <taxon>Membracoidea</taxon>
        <taxon>Cicadellidae</taxon>
        <taxon>Cicadellinae</taxon>
        <taxon>Cicadellini</taxon>
        <taxon>Graphocephala</taxon>
    </lineage>
</organism>
<feature type="compositionally biased region" description="Polar residues" evidence="1">
    <location>
        <begin position="254"/>
        <end position="271"/>
    </location>
</feature>
<feature type="region of interest" description="Disordered" evidence="1">
    <location>
        <begin position="292"/>
        <end position="316"/>
    </location>
</feature>
<protein>
    <submittedName>
        <fullName evidence="2">Uncharacterized protein</fullName>
    </submittedName>
</protein>
<feature type="compositionally biased region" description="Polar residues" evidence="1">
    <location>
        <begin position="132"/>
        <end position="146"/>
    </location>
</feature>
<feature type="non-terminal residue" evidence="2">
    <location>
        <position position="1"/>
    </location>
</feature>
<evidence type="ECO:0000313" key="2">
    <source>
        <dbReference type="EMBL" id="JAT30983.1"/>
    </source>
</evidence>
<feature type="region of interest" description="Disordered" evidence="1">
    <location>
        <begin position="253"/>
        <end position="277"/>
    </location>
</feature>
<feature type="compositionally biased region" description="Low complexity" evidence="1">
    <location>
        <begin position="229"/>
        <end position="239"/>
    </location>
</feature>
<reference evidence="2" key="1">
    <citation type="submission" date="2015-11" db="EMBL/GenBank/DDBJ databases">
        <title>De novo transcriptome assembly of four potential Pierce s Disease insect vectors from Arizona vineyards.</title>
        <authorList>
            <person name="Tassone E.E."/>
        </authorList>
    </citation>
    <scope>NUCLEOTIDE SEQUENCE</scope>
</reference>
<feature type="compositionally biased region" description="Acidic residues" evidence="1">
    <location>
        <begin position="101"/>
        <end position="112"/>
    </location>
</feature>
<feature type="non-terminal residue" evidence="2">
    <location>
        <position position="316"/>
    </location>
</feature>
<evidence type="ECO:0000256" key="1">
    <source>
        <dbReference type="SAM" id="MobiDB-lite"/>
    </source>
</evidence>
<gene>
    <name evidence="2" type="ORF">g.21851</name>
</gene>
<feature type="compositionally biased region" description="Basic and acidic residues" evidence="1">
    <location>
        <begin position="147"/>
        <end position="168"/>
    </location>
</feature>
<sequence>NDFDQQSISKERSVSINNDGSSDEDILQKPTYDDQKEDPIYGNNKLPHDETGKPAKVRDESDSNQQIDGKQSAKEPETEGISGSDDSAPDKVSSAGWVYEDSNEPGPDDGKDEVEQKVTQEEPIHEKDVSDVTDTIGSNEIGNTNDNEGREPQEVDRVEQIPESDHPRGSGTEIEPESDASSTSTHQIVTTVEYVRGKDKEHDGDTTGNDDDLSTGTSPHETDSISQSVVENNVNENGEAIQKEVTRTYLKEVSQGSEQLNNPEVDQTRGSSIPGHGGLIKEVVRTIVPGILGSGHSSRGSGYTQTVQEITRHGSS</sequence>
<feature type="compositionally biased region" description="Polar residues" evidence="1">
    <location>
        <begin position="179"/>
        <end position="190"/>
    </location>
</feature>
<feature type="compositionally biased region" description="Polar residues" evidence="1">
    <location>
        <begin position="1"/>
        <end position="20"/>
    </location>
</feature>
<feature type="compositionally biased region" description="Basic and acidic residues" evidence="1">
    <location>
        <begin position="113"/>
        <end position="130"/>
    </location>
</feature>
<name>A0A1B6M4Z9_9HEMI</name>
<proteinExistence type="predicted"/>
<dbReference type="AlphaFoldDB" id="A0A1B6M4Z9"/>
<dbReference type="EMBL" id="GEBQ01008994">
    <property type="protein sequence ID" value="JAT30983.1"/>
    <property type="molecule type" value="Transcribed_RNA"/>
</dbReference>
<accession>A0A1B6M4Z9</accession>